<organism evidence="2 3">
    <name type="scientific">Romboutsia ilealis</name>
    <dbReference type="NCBI Taxonomy" id="1115758"/>
    <lineage>
        <taxon>Bacteria</taxon>
        <taxon>Bacillati</taxon>
        <taxon>Bacillota</taxon>
        <taxon>Clostridia</taxon>
        <taxon>Peptostreptococcales</taxon>
        <taxon>Peptostreptococcaceae</taxon>
        <taxon>Romboutsia</taxon>
    </lineage>
</organism>
<feature type="region of interest" description="Disordered" evidence="1">
    <location>
        <begin position="44"/>
        <end position="70"/>
    </location>
</feature>
<dbReference type="RefSeq" id="WP_180701746.1">
    <property type="nucleotide sequence ID" value="NZ_CAJUCR010000009.1"/>
</dbReference>
<feature type="compositionally biased region" description="Basic and acidic residues" evidence="1">
    <location>
        <begin position="44"/>
        <end position="54"/>
    </location>
</feature>
<dbReference type="AlphaFoldDB" id="A0A1V1I1V8"/>
<dbReference type="GeneID" id="82205632"/>
<reference evidence="2 3" key="1">
    <citation type="submission" date="2014-04" db="EMBL/GenBank/DDBJ databases">
        <authorList>
            <person name="Hornung B.V."/>
        </authorList>
    </citation>
    <scope>NUCLEOTIDE SEQUENCE [LARGE SCALE GENOMIC DNA]</scope>
    <source>
        <strain evidence="2 3">CRIB</strain>
    </source>
</reference>
<keyword evidence="3" id="KW-1185">Reference proteome</keyword>
<dbReference type="Proteomes" id="UP000245622">
    <property type="component" value="Chromosome 1"/>
</dbReference>
<name>A0A1V1I1V8_9FIRM</name>
<dbReference type="EMBL" id="LN555523">
    <property type="protein sequence ID" value="CED94205.1"/>
    <property type="molecule type" value="Genomic_DNA"/>
</dbReference>
<gene>
    <name evidence="2" type="ORF">CRIB_1598</name>
</gene>
<protein>
    <submittedName>
        <fullName evidence="2">Uncharacterized protein</fullName>
    </submittedName>
</protein>
<proteinExistence type="predicted"/>
<dbReference type="KEGG" id="ril:CRIB_1598"/>
<evidence type="ECO:0000313" key="2">
    <source>
        <dbReference type="EMBL" id="CED94205.1"/>
    </source>
</evidence>
<evidence type="ECO:0000313" key="3">
    <source>
        <dbReference type="Proteomes" id="UP000245622"/>
    </source>
</evidence>
<accession>A0A1V1I1V8</accession>
<evidence type="ECO:0000256" key="1">
    <source>
        <dbReference type="SAM" id="MobiDB-lite"/>
    </source>
</evidence>
<sequence length="70" mass="8293">MTHKKRPSTEKMYDYKKEKVEFARELGVNGANNTEVNAKMAAQDEAKYSKETMNRKHKFVNPQESENHRY</sequence>